<feature type="non-terminal residue" evidence="1">
    <location>
        <position position="1"/>
    </location>
</feature>
<comment type="caution">
    <text evidence="1">The sequence shown here is derived from an EMBL/GenBank/DDBJ whole genome shotgun (WGS) entry which is preliminary data.</text>
</comment>
<dbReference type="EMBL" id="JAHRHJ020000007">
    <property type="protein sequence ID" value="KAH9308677.1"/>
    <property type="molecule type" value="Genomic_DNA"/>
</dbReference>
<dbReference type="AlphaFoldDB" id="A0AA38L3B4"/>
<dbReference type="Proteomes" id="UP000824469">
    <property type="component" value="Unassembled WGS sequence"/>
</dbReference>
<gene>
    <name evidence="1" type="ORF">KI387_036588</name>
</gene>
<reference evidence="1 2" key="1">
    <citation type="journal article" date="2021" name="Nat. Plants">
        <title>The Taxus genome provides insights into paclitaxel biosynthesis.</title>
        <authorList>
            <person name="Xiong X."/>
            <person name="Gou J."/>
            <person name="Liao Q."/>
            <person name="Li Y."/>
            <person name="Zhou Q."/>
            <person name="Bi G."/>
            <person name="Li C."/>
            <person name="Du R."/>
            <person name="Wang X."/>
            <person name="Sun T."/>
            <person name="Guo L."/>
            <person name="Liang H."/>
            <person name="Lu P."/>
            <person name="Wu Y."/>
            <person name="Zhang Z."/>
            <person name="Ro D.K."/>
            <person name="Shang Y."/>
            <person name="Huang S."/>
            <person name="Yan J."/>
        </authorList>
    </citation>
    <scope>NUCLEOTIDE SEQUENCE [LARGE SCALE GENOMIC DNA]</scope>
    <source>
        <strain evidence="1">Ta-2019</strain>
    </source>
</reference>
<protein>
    <submittedName>
        <fullName evidence="1">Uncharacterized protein</fullName>
    </submittedName>
</protein>
<sequence length="65" mass="6640">LESAQKVAGKCKKDLGAPNGTMLPGVPPYWAGHLSTGLGALVLGWAPQYWAGCLSTGLGTSVLGW</sequence>
<proteinExistence type="predicted"/>
<evidence type="ECO:0000313" key="1">
    <source>
        <dbReference type="EMBL" id="KAH9308677.1"/>
    </source>
</evidence>
<organism evidence="1 2">
    <name type="scientific">Taxus chinensis</name>
    <name type="common">Chinese yew</name>
    <name type="synonym">Taxus wallichiana var. chinensis</name>
    <dbReference type="NCBI Taxonomy" id="29808"/>
    <lineage>
        <taxon>Eukaryota</taxon>
        <taxon>Viridiplantae</taxon>
        <taxon>Streptophyta</taxon>
        <taxon>Embryophyta</taxon>
        <taxon>Tracheophyta</taxon>
        <taxon>Spermatophyta</taxon>
        <taxon>Pinopsida</taxon>
        <taxon>Pinidae</taxon>
        <taxon>Conifers II</taxon>
        <taxon>Cupressales</taxon>
        <taxon>Taxaceae</taxon>
        <taxon>Taxus</taxon>
    </lineage>
</organism>
<name>A0AA38L3B4_TAXCH</name>
<evidence type="ECO:0000313" key="2">
    <source>
        <dbReference type="Proteomes" id="UP000824469"/>
    </source>
</evidence>
<feature type="non-terminal residue" evidence="1">
    <location>
        <position position="65"/>
    </location>
</feature>
<accession>A0AA38L3B4</accession>
<keyword evidence="2" id="KW-1185">Reference proteome</keyword>